<dbReference type="RefSeq" id="WP_382360270.1">
    <property type="nucleotide sequence ID" value="NZ_JBHTGR010000056.1"/>
</dbReference>
<comment type="caution">
    <text evidence="2">The sequence shown here is derived from an EMBL/GenBank/DDBJ whole genome shotgun (WGS) entry which is preliminary data.</text>
</comment>
<keyword evidence="1" id="KW-0812">Transmembrane</keyword>
<feature type="transmembrane region" description="Helical" evidence="1">
    <location>
        <begin position="189"/>
        <end position="211"/>
    </location>
</feature>
<organism evidence="2 3">
    <name type="scientific">Lentibacillus kimchii</name>
    <dbReference type="NCBI Taxonomy" id="1542911"/>
    <lineage>
        <taxon>Bacteria</taxon>
        <taxon>Bacillati</taxon>
        <taxon>Bacillota</taxon>
        <taxon>Bacilli</taxon>
        <taxon>Bacillales</taxon>
        <taxon>Bacillaceae</taxon>
        <taxon>Lentibacillus</taxon>
    </lineage>
</organism>
<feature type="transmembrane region" description="Helical" evidence="1">
    <location>
        <begin position="160"/>
        <end position="182"/>
    </location>
</feature>
<keyword evidence="1" id="KW-1133">Transmembrane helix</keyword>
<sequence>MLPLIKRDVRLRLHHGKNLIIAQFSFFLITTVSFILMFTLNDLNTQMEWLSFEQFWDGFSELDLKMFKQDGTLATPYFWLIFQLLYFLSLRTFFTADLTSSGGLIIIRTGTRKFVMSKVISLLLYTTIYIALFVFYICFVSSIQHFLFDSSMSWKANWETSIIFCIFLILVLFLESLFYELASLMMGDIIPYIILISVNFLSIFSQNIVLVTNYTMFSRWSETGLYSDNTLLMLTWVSSMIILLVLLTLWLVKKIDFVYEKGE</sequence>
<dbReference type="Proteomes" id="UP001596620">
    <property type="component" value="Unassembled WGS sequence"/>
</dbReference>
<feature type="transmembrane region" description="Helical" evidence="1">
    <location>
        <begin position="20"/>
        <end position="40"/>
    </location>
</feature>
<accession>A0ABW2V0M8</accession>
<dbReference type="EMBL" id="JBHTGR010000056">
    <property type="protein sequence ID" value="MFC7747838.1"/>
    <property type="molecule type" value="Genomic_DNA"/>
</dbReference>
<name>A0ABW2V0M8_9BACI</name>
<keyword evidence="1" id="KW-0472">Membrane</keyword>
<evidence type="ECO:0000313" key="2">
    <source>
        <dbReference type="EMBL" id="MFC7747838.1"/>
    </source>
</evidence>
<keyword evidence="3" id="KW-1185">Reference proteome</keyword>
<evidence type="ECO:0000256" key="1">
    <source>
        <dbReference type="SAM" id="Phobius"/>
    </source>
</evidence>
<feature type="transmembrane region" description="Helical" evidence="1">
    <location>
        <begin position="119"/>
        <end position="148"/>
    </location>
</feature>
<evidence type="ECO:0008006" key="4">
    <source>
        <dbReference type="Google" id="ProtNLM"/>
    </source>
</evidence>
<evidence type="ECO:0000313" key="3">
    <source>
        <dbReference type="Proteomes" id="UP001596620"/>
    </source>
</evidence>
<feature type="transmembrane region" description="Helical" evidence="1">
    <location>
        <begin position="231"/>
        <end position="252"/>
    </location>
</feature>
<proteinExistence type="predicted"/>
<protein>
    <recommendedName>
        <fullName evidence="4">ABC-2 family transporter protein</fullName>
    </recommendedName>
</protein>
<feature type="transmembrane region" description="Helical" evidence="1">
    <location>
        <begin position="77"/>
        <end position="107"/>
    </location>
</feature>
<reference evidence="3" key="1">
    <citation type="journal article" date="2019" name="Int. J. Syst. Evol. Microbiol.">
        <title>The Global Catalogue of Microorganisms (GCM) 10K type strain sequencing project: providing services to taxonomists for standard genome sequencing and annotation.</title>
        <authorList>
            <consortium name="The Broad Institute Genomics Platform"/>
            <consortium name="The Broad Institute Genome Sequencing Center for Infectious Disease"/>
            <person name="Wu L."/>
            <person name="Ma J."/>
        </authorList>
    </citation>
    <scope>NUCLEOTIDE SEQUENCE [LARGE SCALE GENOMIC DNA]</scope>
    <source>
        <strain evidence="3">JCM 30234</strain>
    </source>
</reference>
<gene>
    <name evidence="2" type="ORF">ACFQU8_11635</name>
</gene>